<name>A0A0K1LNE7_9CAUD</name>
<sequence>MQSNFDVYQWNKDGRPTEPAYGSDAYELRRHWLFAVNNYFMLNGNPTRLHIRGGGYVTVDSKYYRGKDWEWYQ</sequence>
<dbReference type="Proteomes" id="UP000204280">
    <property type="component" value="Segment"/>
</dbReference>
<evidence type="ECO:0000313" key="1">
    <source>
        <dbReference type="EMBL" id="AKU43675.1"/>
    </source>
</evidence>
<dbReference type="InterPro" id="IPR055845">
    <property type="entry name" value="DUF7422"/>
</dbReference>
<dbReference type="GeneID" id="26647943"/>
<dbReference type="RefSeq" id="YP_009203743.1">
    <property type="nucleotide sequence ID" value="NC_028857.1"/>
</dbReference>
<dbReference type="KEGG" id="vg:26647943"/>
<accession>A0A0K1LNE7</accession>
<dbReference type="Pfam" id="PF24197">
    <property type="entry name" value="DUF7422"/>
    <property type="match status" value="1"/>
</dbReference>
<gene>
    <name evidence="1" type="ORF">CPT_Merlin29</name>
</gene>
<dbReference type="EMBL" id="KT001915">
    <property type="protein sequence ID" value="AKU43675.1"/>
    <property type="molecule type" value="Genomic_DNA"/>
</dbReference>
<keyword evidence="2" id="KW-1185">Reference proteome</keyword>
<protein>
    <submittedName>
        <fullName evidence="1">Uncharacterized protein</fullName>
    </submittedName>
</protein>
<dbReference type="OrthoDB" id="27445at10239"/>
<reference evidence="1 2" key="1">
    <citation type="journal article" date="2015" name="Genome Announc.">
        <title>Complete Genome Sequence of Citrobacter freundii Myophage Merlin.</title>
        <authorList>
            <person name="LeSage K.C."/>
            <person name="Hargrove E.C."/>
            <person name="Cahill J.L."/>
            <person name="Rasche E.S."/>
            <person name="Kuty Everett G.F."/>
        </authorList>
    </citation>
    <scope>NUCLEOTIDE SEQUENCE [LARGE SCALE GENOMIC DNA]</scope>
</reference>
<proteinExistence type="predicted"/>
<organism evidence="1 2">
    <name type="scientific">Citrobacter phage Merlin</name>
    <dbReference type="NCBI Taxonomy" id="1675602"/>
    <lineage>
        <taxon>Viruses</taxon>
        <taxon>Duplodnaviria</taxon>
        <taxon>Heunggongvirae</taxon>
        <taxon>Uroviricota</taxon>
        <taxon>Caudoviricetes</taxon>
        <taxon>Pantevenvirales</taxon>
        <taxon>Straboviridae</taxon>
        <taxon>Tevenvirinae</taxon>
        <taxon>Moonvirus</taxon>
        <taxon>Moonvirus merlin</taxon>
    </lineage>
</organism>
<evidence type="ECO:0000313" key="2">
    <source>
        <dbReference type="Proteomes" id="UP000204280"/>
    </source>
</evidence>